<organism evidence="2 3">
    <name type="scientific">Vibrio amylolyticus</name>
    <dbReference type="NCBI Taxonomy" id="2847292"/>
    <lineage>
        <taxon>Bacteria</taxon>
        <taxon>Pseudomonadati</taxon>
        <taxon>Pseudomonadota</taxon>
        <taxon>Gammaproteobacteria</taxon>
        <taxon>Vibrionales</taxon>
        <taxon>Vibrionaceae</taxon>
        <taxon>Vibrio</taxon>
    </lineage>
</organism>
<keyword evidence="3" id="KW-1185">Reference proteome</keyword>
<dbReference type="RefSeq" id="WP_248006795.1">
    <property type="nucleotide sequence ID" value="NZ_JAJHVV010000001.1"/>
</dbReference>
<reference evidence="2" key="1">
    <citation type="submission" date="2021-11" db="EMBL/GenBank/DDBJ databases">
        <title>Vibrio ZSDE26 sp. nov. and Vibrio ZSDZ34 sp. nov., isolated from coastal seawater in Qingdao.</title>
        <authorList>
            <person name="Zhang P."/>
        </authorList>
    </citation>
    <scope>NUCLEOTIDE SEQUENCE</scope>
    <source>
        <strain evidence="2">ZSDE26</strain>
    </source>
</reference>
<proteinExistence type="predicted"/>
<dbReference type="EMBL" id="JAJHVV010000001">
    <property type="protein sequence ID" value="MCK6261665.1"/>
    <property type="molecule type" value="Genomic_DNA"/>
</dbReference>
<keyword evidence="1" id="KW-0472">Membrane</keyword>
<feature type="transmembrane region" description="Helical" evidence="1">
    <location>
        <begin position="40"/>
        <end position="60"/>
    </location>
</feature>
<evidence type="ECO:0000313" key="3">
    <source>
        <dbReference type="Proteomes" id="UP001139559"/>
    </source>
</evidence>
<dbReference type="AlphaFoldDB" id="A0A9X2BGA6"/>
<name>A0A9X2BGA6_9VIBR</name>
<keyword evidence="1" id="KW-0812">Transmembrane</keyword>
<gene>
    <name evidence="2" type="ORF">KP803_00090</name>
</gene>
<comment type="caution">
    <text evidence="2">The sequence shown here is derived from an EMBL/GenBank/DDBJ whole genome shotgun (WGS) entry which is preliminary data.</text>
</comment>
<evidence type="ECO:0000313" key="2">
    <source>
        <dbReference type="EMBL" id="MCK6261665.1"/>
    </source>
</evidence>
<accession>A0A9X2BGA6</accession>
<protein>
    <submittedName>
        <fullName evidence="2">Uncharacterized protein</fullName>
    </submittedName>
</protein>
<sequence>MSRVKKEILLCTVAIVLVLLNVVAHLLGGKMFVELPLAEVTVALTPLVMIFLGVVGLKVAGEQ</sequence>
<dbReference type="Proteomes" id="UP001139559">
    <property type="component" value="Unassembled WGS sequence"/>
</dbReference>
<evidence type="ECO:0000256" key="1">
    <source>
        <dbReference type="SAM" id="Phobius"/>
    </source>
</evidence>
<keyword evidence="1" id="KW-1133">Transmembrane helix</keyword>